<sequence length="206" mass="22341">MPPPVAEPTPPSGVLLCREAWGARPALPGGRPHRITRMTIHHSGVVLSDNRTIAERLRQHQRYHQDEHGWIDIAYHVGIDLDGNIFELRDTGLIGDTATDYDPAGHFLVLCEGNFDEQAVPEAQLESVALVLAWAAQTFQIRTDTLASHRDLTSGTSCPGADLQAYVVSGEIRRRVDDLAGGGPIGLEWKCGHEGAAIMAAIEAGR</sequence>
<dbReference type="Proteomes" id="UP000092668">
    <property type="component" value="Unassembled WGS sequence"/>
</dbReference>
<dbReference type="InterPro" id="IPR015510">
    <property type="entry name" value="PGRP"/>
</dbReference>
<dbReference type="GO" id="GO:0008270">
    <property type="term" value="F:zinc ion binding"/>
    <property type="evidence" value="ECO:0007669"/>
    <property type="project" value="InterPro"/>
</dbReference>
<gene>
    <name evidence="3" type="ORF">ACT18_05690</name>
</gene>
<dbReference type="SMART" id="SM00701">
    <property type="entry name" value="PGRP"/>
    <property type="match status" value="1"/>
</dbReference>
<evidence type="ECO:0000313" key="4">
    <source>
        <dbReference type="Proteomes" id="UP000092668"/>
    </source>
</evidence>
<dbReference type="GO" id="GO:0009253">
    <property type="term" value="P:peptidoglycan catabolic process"/>
    <property type="evidence" value="ECO:0007669"/>
    <property type="project" value="InterPro"/>
</dbReference>
<evidence type="ECO:0000256" key="1">
    <source>
        <dbReference type="ARBA" id="ARBA00007553"/>
    </source>
</evidence>
<comment type="caution">
    <text evidence="3">The sequence shown here is derived from an EMBL/GenBank/DDBJ whole genome shotgun (WGS) entry which is preliminary data.</text>
</comment>
<dbReference type="GO" id="GO:0008745">
    <property type="term" value="F:N-acetylmuramoyl-L-alanine amidase activity"/>
    <property type="evidence" value="ECO:0007669"/>
    <property type="project" value="InterPro"/>
</dbReference>
<dbReference type="PANTHER" id="PTHR11022:SF41">
    <property type="entry name" value="PEPTIDOGLYCAN-RECOGNITION PROTEIN LC-RELATED"/>
    <property type="match status" value="1"/>
</dbReference>
<evidence type="ECO:0000259" key="2">
    <source>
        <dbReference type="SMART" id="SM00701"/>
    </source>
</evidence>
<protein>
    <submittedName>
        <fullName evidence="3">N-acetylmuramoyl-L-alanine amidase</fullName>
    </submittedName>
</protein>
<reference evidence="3 4" key="1">
    <citation type="submission" date="2015-06" db="EMBL/GenBank/DDBJ databases">
        <title>Genome sequence of Mycobacterium kumamotonense strain Roo.</title>
        <authorList>
            <person name="Greninger A.L."/>
            <person name="Cunningham G."/>
            <person name="Miller S."/>
        </authorList>
    </citation>
    <scope>NUCLEOTIDE SEQUENCE [LARGE SCALE GENOMIC DNA]</scope>
    <source>
        <strain evidence="3 4">Roo</strain>
    </source>
</reference>
<dbReference type="PANTHER" id="PTHR11022">
    <property type="entry name" value="PEPTIDOGLYCAN RECOGNITION PROTEIN"/>
    <property type="match status" value="1"/>
</dbReference>
<organism evidence="3 4">
    <name type="scientific">Mycolicibacter kumamotonensis</name>
    <dbReference type="NCBI Taxonomy" id="354243"/>
    <lineage>
        <taxon>Bacteria</taxon>
        <taxon>Bacillati</taxon>
        <taxon>Actinomycetota</taxon>
        <taxon>Actinomycetes</taxon>
        <taxon>Mycobacteriales</taxon>
        <taxon>Mycobacteriaceae</taxon>
        <taxon>Mycolicibacter</taxon>
    </lineage>
</organism>
<comment type="similarity">
    <text evidence="1">Belongs to the N-acetylmuramoyl-L-alanine amidase 2 family.</text>
</comment>
<feature type="domain" description="Peptidoglycan recognition protein family" evidence="2">
    <location>
        <begin position="13"/>
        <end position="153"/>
    </location>
</feature>
<evidence type="ECO:0000313" key="3">
    <source>
        <dbReference type="EMBL" id="OBY32730.1"/>
    </source>
</evidence>
<dbReference type="STRING" id="354243.BST28_02825"/>
<dbReference type="EMBL" id="LFOE01000005">
    <property type="protein sequence ID" value="OBY32730.1"/>
    <property type="molecule type" value="Genomic_DNA"/>
</dbReference>
<dbReference type="CDD" id="cd06583">
    <property type="entry name" value="PGRP"/>
    <property type="match status" value="1"/>
</dbReference>
<dbReference type="InterPro" id="IPR002502">
    <property type="entry name" value="Amidase_domain"/>
</dbReference>
<keyword evidence="4" id="KW-1185">Reference proteome</keyword>
<dbReference type="InterPro" id="IPR036505">
    <property type="entry name" value="Amidase/PGRP_sf"/>
</dbReference>
<name>A0A1B8SJ12_9MYCO</name>
<proteinExistence type="inferred from homology"/>
<dbReference type="AlphaFoldDB" id="A0A1B8SJ12"/>
<dbReference type="InterPro" id="IPR006619">
    <property type="entry name" value="PGRP_domain_met/bac"/>
</dbReference>
<dbReference type="Gene3D" id="3.40.80.10">
    <property type="entry name" value="Peptidoglycan recognition protein-like"/>
    <property type="match status" value="1"/>
</dbReference>
<dbReference type="Pfam" id="PF01510">
    <property type="entry name" value="Amidase_2"/>
    <property type="match status" value="1"/>
</dbReference>
<accession>A0A1B8SJ12</accession>
<dbReference type="SUPFAM" id="SSF55846">
    <property type="entry name" value="N-acetylmuramoyl-L-alanine amidase-like"/>
    <property type="match status" value="1"/>
</dbReference>